<dbReference type="OrthoDB" id="3476350at2"/>
<dbReference type="Pfam" id="PF13581">
    <property type="entry name" value="HATPase_c_2"/>
    <property type="match status" value="1"/>
</dbReference>
<dbReference type="InterPro" id="IPR050267">
    <property type="entry name" value="Anti-sigma-factor_SerPK"/>
</dbReference>
<sequence length="141" mass="14781">MTTTPPKPHAVGSPGYSQTLPCLPESAARARRLVRAAFATWSLTCLAENGTLIVSELVGNAVQHGGGTALTASVTRVGPARVRIAVTDRSSAVPVARVPSDDDTGGRGLLLVAALADRWHTEHRHCGKTVWAELAVRGRVV</sequence>
<keyword evidence="3" id="KW-0067">ATP-binding</keyword>
<dbReference type="AlphaFoldDB" id="A0A2S9PS08"/>
<dbReference type="PANTHER" id="PTHR35526:SF3">
    <property type="entry name" value="ANTI-SIGMA-F FACTOR RSBW"/>
    <property type="match status" value="1"/>
</dbReference>
<dbReference type="EMBL" id="PVLV01000361">
    <property type="protein sequence ID" value="PRH77194.1"/>
    <property type="molecule type" value="Genomic_DNA"/>
</dbReference>
<evidence type="ECO:0000256" key="1">
    <source>
        <dbReference type="ARBA" id="ARBA00022527"/>
    </source>
</evidence>
<dbReference type="RefSeq" id="WP_105870561.1">
    <property type="nucleotide sequence ID" value="NZ_PVLV01000361.1"/>
</dbReference>
<keyword evidence="1" id="KW-0418">Kinase</keyword>
<dbReference type="InterPro" id="IPR003594">
    <property type="entry name" value="HATPase_dom"/>
</dbReference>
<keyword evidence="1" id="KW-0723">Serine/threonine-protein kinase</keyword>
<comment type="caution">
    <text evidence="3">The sequence shown here is derived from an EMBL/GenBank/DDBJ whole genome shotgun (WGS) entry which is preliminary data.</text>
</comment>
<reference evidence="3 4" key="1">
    <citation type="submission" date="2018-03" db="EMBL/GenBank/DDBJ databases">
        <title>Novel Streptomyces sp. from soil.</title>
        <authorList>
            <person name="Tan G.Y.A."/>
            <person name="Lee Z.Y."/>
        </authorList>
    </citation>
    <scope>NUCLEOTIDE SEQUENCE [LARGE SCALE GENOMIC DNA]</scope>
    <source>
        <strain evidence="3 4">ST5x</strain>
    </source>
</reference>
<proteinExistence type="predicted"/>
<evidence type="ECO:0000313" key="3">
    <source>
        <dbReference type="EMBL" id="PRH77194.1"/>
    </source>
</evidence>
<accession>A0A2S9PS08</accession>
<dbReference type="Proteomes" id="UP000239322">
    <property type="component" value="Unassembled WGS sequence"/>
</dbReference>
<name>A0A2S9PS08_9ACTN</name>
<evidence type="ECO:0000259" key="2">
    <source>
        <dbReference type="Pfam" id="PF13581"/>
    </source>
</evidence>
<keyword evidence="3" id="KW-0547">Nucleotide-binding</keyword>
<organism evidence="3 4">
    <name type="scientific">Streptomyces solincola</name>
    <dbReference type="NCBI Taxonomy" id="2100817"/>
    <lineage>
        <taxon>Bacteria</taxon>
        <taxon>Bacillati</taxon>
        <taxon>Actinomycetota</taxon>
        <taxon>Actinomycetes</taxon>
        <taxon>Kitasatosporales</taxon>
        <taxon>Streptomycetaceae</taxon>
        <taxon>Streptomyces</taxon>
    </lineage>
</organism>
<feature type="domain" description="Histidine kinase/HSP90-like ATPase" evidence="2">
    <location>
        <begin position="21"/>
        <end position="132"/>
    </location>
</feature>
<dbReference type="InterPro" id="IPR036890">
    <property type="entry name" value="HATPase_C_sf"/>
</dbReference>
<dbReference type="GO" id="GO:0004674">
    <property type="term" value="F:protein serine/threonine kinase activity"/>
    <property type="evidence" value="ECO:0007669"/>
    <property type="project" value="UniProtKB-KW"/>
</dbReference>
<dbReference type="GO" id="GO:0005524">
    <property type="term" value="F:ATP binding"/>
    <property type="evidence" value="ECO:0007669"/>
    <property type="project" value="UniProtKB-KW"/>
</dbReference>
<keyword evidence="1" id="KW-0808">Transferase</keyword>
<dbReference type="PANTHER" id="PTHR35526">
    <property type="entry name" value="ANTI-SIGMA-F FACTOR RSBW-RELATED"/>
    <property type="match status" value="1"/>
</dbReference>
<dbReference type="SUPFAM" id="SSF55874">
    <property type="entry name" value="ATPase domain of HSP90 chaperone/DNA topoisomerase II/histidine kinase"/>
    <property type="match status" value="1"/>
</dbReference>
<dbReference type="Gene3D" id="3.30.565.10">
    <property type="entry name" value="Histidine kinase-like ATPase, C-terminal domain"/>
    <property type="match status" value="1"/>
</dbReference>
<keyword evidence="4" id="KW-1185">Reference proteome</keyword>
<dbReference type="CDD" id="cd16936">
    <property type="entry name" value="HATPase_RsbW-like"/>
    <property type="match status" value="1"/>
</dbReference>
<protein>
    <submittedName>
        <fullName evidence="3">ATP-binding protein</fullName>
    </submittedName>
</protein>
<gene>
    <name evidence="3" type="ORF">C6N75_21600</name>
</gene>
<evidence type="ECO:0000313" key="4">
    <source>
        <dbReference type="Proteomes" id="UP000239322"/>
    </source>
</evidence>